<feature type="compositionally biased region" description="Basic and acidic residues" evidence="1">
    <location>
        <begin position="668"/>
        <end position="677"/>
    </location>
</feature>
<feature type="region of interest" description="Disordered" evidence="1">
    <location>
        <begin position="348"/>
        <end position="404"/>
    </location>
</feature>
<evidence type="ECO:0000256" key="2">
    <source>
        <dbReference type="SAM" id="Phobius"/>
    </source>
</evidence>
<dbReference type="InterPro" id="IPR015915">
    <property type="entry name" value="Kelch-typ_b-propeller"/>
</dbReference>
<sequence>MSMSDSAGQPKPKVALDNICSVVYNNTLYTYSADAFQSLSLEKGSEWKTLEQGEGVSGAACVGSKTAFYVVGGTGGSSDYQGLQRYTYSTGTWDSIDPVVPVTQNRTDHGAVYLEGSDSIVVYAGSQAGDPNPSTQTFSISATEPYSVLAYQNEGAPPTSKPILLRWSDRQAAMVGGSATNTQVMLFTVGAGWSNSGATLASPLKTGTEQWQAVLVSGDDGSKNLITFDMSVSPNVANRTVLIDEHGAPVTKAVAVTKRSDDHRRSGQDEVGRRATALTQETWPSYNSTYASTAIRSNYAAAESDDGQVVLSGGNTDDVLCIFNAKSNSWVNATALLANDDQKVLSVTSSSSSSSSATATSTTPSGTLFATLSPTATPETTAAAGGTTSTSTHSSTSTSTSSSGLGTNGILGVVLGSIGGALVLLILLYCQIRKRKRTQDFIQAGHARRASGASERPEKEGMAVVTESYPRSPTNPTFMRSHQPKASTGSFSSMAILMGKGPKSSMEGGPRPGSSNKQMKGMSGMGQTAPMRPVPALAPDLREEKGVSFAADTAEPRPGLRVPADQQDGLRRSSGWNRYWSGDSAALNILGYGNGQQTNRNTVASEGSHYSTNGPGIDPRYRMTKDSATVPPLNVDDGRPRFSRVNSGSPTVSNYPAAVTQQHMSAEYSDRDSRDSDFSGYSSGIPASVQDTWDPTAASKPWTAGGRATSSMYSNAFPMPPTPSENRPPLPRNIPSGISQQPQLDRADTSDMSWLNIGEQQYQQQQQQQNRH</sequence>
<dbReference type="Gene3D" id="2.120.10.80">
    <property type="entry name" value="Kelch-type beta propeller"/>
    <property type="match status" value="1"/>
</dbReference>
<evidence type="ECO:0000256" key="1">
    <source>
        <dbReference type="SAM" id="MobiDB-lite"/>
    </source>
</evidence>
<feature type="compositionally biased region" description="Polar residues" evidence="1">
    <location>
        <begin position="598"/>
        <end position="614"/>
    </location>
</feature>
<keyword evidence="2" id="KW-1133">Transmembrane helix</keyword>
<evidence type="ECO:0000313" key="4">
    <source>
        <dbReference type="Proteomes" id="UP001430848"/>
    </source>
</evidence>
<dbReference type="EMBL" id="JAKNSF020000002">
    <property type="protein sequence ID" value="KAK7741577.1"/>
    <property type="molecule type" value="Genomic_DNA"/>
</dbReference>
<feature type="region of interest" description="Disordered" evidence="1">
    <location>
        <begin position="258"/>
        <end position="278"/>
    </location>
</feature>
<feature type="region of interest" description="Disordered" evidence="1">
    <location>
        <begin position="549"/>
        <end position="573"/>
    </location>
</feature>
<organism evidence="3 4">
    <name type="scientific">Diaporthe eres</name>
    <name type="common">Phomopsis oblonga</name>
    <dbReference type="NCBI Taxonomy" id="83184"/>
    <lineage>
        <taxon>Eukaryota</taxon>
        <taxon>Fungi</taxon>
        <taxon>Dikarya</taxon>
        <taxon>Ascomycota</taxon>
        <taxon>Pezizomycotina</taxon>
        <taxon>Sordariomycetes</taxon>
        <taxon>Sordariomycetidae</taxon>
        <taxon>Diaporthales</taxon>
        <taxon>Diaporthaceae</taxon>
        <taxon>Diaporthe</taxon>
        <taxon>Diaporthe eres species complex</taxon>
    </lineage>
</organism>
<comment type="caution">
    <text evidence="3">The sequence shown here is derived from an EMBL/GenBank/DDBJ whole genome shotgun (WGS) entry which is preliminary data.</text>
</comment>
<gene>
    <name evidence="3" type="ORF">SLS63_001134</name>
</gene>
<feature type="compositionally biased region" description="Basic and acidic residues" evidence="1">
    <location>
        <begin position="258"/>
        <end position="273"/>
    </location>
</feature>
<feature type="compositionally biased region" description="Polar residues" evidence="1">
    <location>
        <begin position="644"/>
        <end position="664"/>
    </location>
</feature>
<feature type="compositionally biased region" description="Low complexity" evidence="1">
    <location>
        <begin position="760"/>
        <end position="772"/>
    </location>
</feature>
<accession>A0ABR1PQ69</accession>
<evidence type="ECO:0008006" key="5">
    <source>
        <dbReference type="Google" id="ProtNLM"/>
    </source>
</evidence>
<keyword evidence="4" id="KW-1185">Reference proteome</keyword>
<dbReference type="SUPFAM" id="SSF117281">
    <property type="entry name" value="Kelch motif"/>
    <property type="match status" value="1"/>
</dbReference>
<feature type="region of interest" description="Disordered" evidence="1">
    <location>
        <begin position="598"/>
        <end position="772"/>
    </location>
</feature>
<feature type="compositionally biased region" description="Pro residues" evidence="1">
    <location>
        <begin position="718"/>
        <end position="732"/>
    </location>
</feature>
<protein>
    <recommendedName>
        <fullName evidence="5">Pre-mRNA splicing factor CLF1</fullName>
    </recommendedName>
</protein>
<proteinExistence type="predicted"/>
<feature type="region of interest" description="Disordered" evidence="1">
    <location>
        <begin position="500"/>
        <end position="534"/>
    </location>
</feature>
<dbReference type="Proteomes" id="UP001430848">
    <property type="component" value="Unassembled WGS sequence"/>
</dbReference>
<keyword evidence="2" id="KW-0812">Transmembrane</keyword>
<evidence type="ECO:0000313" key="3">
    <source>
        <dbReference type="EMBL" id="KAK7741577.1"/>
    </source>
</evidence>
<feature type="region of interest" description="Disordered" evidence="1">
    <location>
        <begin position="469"/>
        <end position="488"/>
    </location>
</feature>
<name>A0ABR1PQ69_DIAER</name>
<keyword evidence="2" id="KW-0472">Membrane</keyword>
<reference evidence="3 4" key="1">
    <citation type="submission" date="2024-02" db="EMBL/GenBank/DDBJ databases">
        <title>De novo assembly and annotation of 12 fungi associated with fruit tree decline syndrome in Ontario, Canada.</title>
        <authorList>
            <person name="Sulman M."/>
            <person name="Ellouze W."/>
            <person name="Ilyukhin E."/>
        </authorList>
    </citation>
    <scope>NUCLEOTIDE SEQUENCE [LARGE SCALE GENOMIC DNA]</scope>
    <source>
        <strain evidence="3 4">M169</strain>
    </source>
</reference>
<feature type="transmembrane region" description="Helical" evidence="2">
    <location>
        <begin position="409"/>
        <end position="430"/>
    </location>
</feature>